<keyword evidence="2 4" id="KW-0689">Ribosomal protein</keyword>
<evidence type="ECO:0000256" key="5">
    <source>
        <dbReference type="RuleBase" id="RU003888"/>
    </source>
</evidence>
<dbReference type="Proteomes" id="UP000193355">
    <property type="component" value="Unassembled WGS sequence"/>
</dbReference>
<dbReference type="EMBL" id="FXBB01000005">
    <property type="protein sequence ID" value="SMG18946.1"/>
    <property type="molecule type" value="Genomic_DNA"/>
</dbReference>
<keyword evidence="9" id="KW-1185">Reference proteome</keyword>
<dbReference type="NCBIfam" id="TIGR01071">
    <property type="entry name" value="rplO_bact"/>
    <property type="match status" value="1"/>
</dbReference>
<dbReference type="Pfam" id="PF00828">
    <property type="entry name" value="Ribosomal_L27A"/>
    <property type="match status" value="1"/>
</dbReference>
<evidence type="ECO:0000256" key="6">
    <source>
        <dbReference type="SAM" id="MobiDB-lite"/>
    </source>
</evidence>
<feature type="compositionally biased region" description="Gly residues" evidence="6">
    <location>
        <begin position="42"/>
        <end position="52"/>
    </location>
</feature>
<name>A0A1X7IWT3_9BACT</name>
<comment type="function">
    <text evidence="4">Binds to the 23S rRNA.</text>
</comment>
<evidence type="ECO:0000256" key="3">
    <source>
        <dbReference type="ARBA" id="ARBA00023274"/>
    </source>
</evidence>
<dbReference type="InterPro" id="IPR001196">
    <property type="entry name" value="Ribosomal_uL15_CS"/>
</dbReference>
<dbReference type="PANTHER" id="PTHR12934">
    <property type="entry name" value="50S RIBOSOMAL PROTEIN L15"/>
    <property type="match status" value="1"/>
</dbReference>
<dbReference type="Gene3D" id="3.100.10.10">
    <property type="match status" value="1"/>
</dbReference>
<organism evidence="8 9">
    <name type="scientific">Dethiosulfovibrio salsuginis</name>
    <dbReference type="NCBI Taxonomy" id="561720"/>
    <lineage>
        <taxon>Bacteria</taxon>
        <taxon>Thermotogati</taxon>
        <taxon>Synergistota</taxon>
        <taxon>Synergistia</taxon>
        <taxon>Synergistales</taxon>
        <taxon>Dethiosulfovibrionaceae</taxon>
        <taxon>Dethiosulfovibrio</taxon>
    </lineage>
</organism>
<accession>A0A1X7IWT3</accession>
<keyword evidence="4" id="KW-0694">RNA-binding</keyword>
<keyword evidence="3 4" id="KW-0687">Ribonucleoprotein</keyword>
<sequence>MNLNDLHPAPGTKRKAKRVGCGIGCGNGKTSGRGHKGQKSRSGGGVRPGFEGGQMPLVRRTPKRGFSNFRFGTSYQVINLDLLENRFDAGSVVTAIELEAKRLIRSKDGLVKVLAKGDLTKALTVRANAFSAEAIKKIESAGGKAEVI</sequence>
<dbReference type="GO" id="GO:0006412">
    <property type="term" value="P:translation"/>
    <property type="evidence" value="ECO:0007669"/>
    <property type="project" value="UniProtKB-UniRule"/>
</dbReference>
<dbReference type="GO" id="GO:0003735">
    <property type="term" value="F:structural constituent of ribosome"/>
    <property type="evidence" value="ECO:0007669"/>
    <property type="project" value="InterPro"/>
</dbReference>
<evidence type="ECO:0000259" key="7">
    <source>
        <dbReference type="Pfam" id="PF00828"/>
    </source>
</evidence>
<comment type="subunit">
    <text evidence="4">Part of the 50S ribosomal subunit.</text>
</comment>
<keyword evidence="4" id="KW-0699">rRNA-binding</keyword>
<dbReference type="GO" id="GO:0019843">
    <property type="term" value="F:rRNA binding"/>
    <property type="evidence" value="ECO:0007669"/>
    <property type="project" value="UniProtKB-UniRule"/>
</dbReference>
<dbReference type="PROSITE" id="PS00475">
    <property type="entry name" value="RIBOSOMAL_L15"/>
    <property type="match status" value="1"/>
</dbReference>
<dbReference type="AlphaFoldDB" id="A0A1X7IWT3"/>
<evidence type="ECO:0000256" key="4">
    <source>
        <dbReference type="HAMAP-Rule" id="MF_01341"/>
    </source>
</evidence>
<feature type="domain" description="Large ribosomal subunit protein uL15/eL18" evidence="7">
    <location>
        <begin position="77"/>
        <end position="146"/>
    </location>
</feature>
<protein>
    <recommendedName>
        <fullName evidence="4">Large ribosomal subunit protein uL15</fullName>
    </recommendedName>
</protein>
<dbReference type="STRING" id="561720.SAMN06275492_10576"/>
<dbReference type="HAMAP" id="MF_01341">
    <property type="entry name" value="Ribosomal_uL15"/>
    <property type="match status" value="1"/>
</dbReference>
<dbReference type="InterPro" id="IPR021131">
    <property type="entry name" value="Ribosomal_uL15/eL18"/>
</dbReference>
<feature type="compositionally biased region" description="Gly residues" evidence="6">
    <location>
        <begin position="21"/>
        <end position="31"/>
    </location>
</feature>
<proteinExistence type="inferred from homology"/>
<evidence type="ECO:0000256" key="2">
    <source>
        <dbReference type="ARBA" id="ARBA00022980"/>
    </source>
</evidence>
<comment type="similarity">
    <text evidence="1 4 5">Belongs to the universal ribosomal protein uL15 family.</text>
</comment>
<dbReference type="PANTHER" id="PTHR12934:SF11">
    <property type="entry name" value="LARGE RIBOSOMAL SUBUNIT PROTEIN UL15M"/>
    <property type="match status" value="1"/>
</dbReference>
<dbReference type="InterPro" id="IPR005749">
    <property type="entry name" value="Ribosomal_uL15_bac-type"/>
</dbReference>
<dbReference type="RefSeq" id="WP_085543975.1">
    <property type="nucleotide sequence ID" value="NZ_FXBB01000005.1"/>
</dbReference>
<dbReference type="OrthoDB" id="9810293at2"/>
<evidence type="ECO:0000313" key="9">
    <source>
        <dbReference type="Proteomes" id="UP000193355"/>
    </source>
</evidence>
<feature type="region of interest" description="Disordered" evidence="6">
    <location>
        <begin position="1"/>
        <end position="59"/>
    </location>
</feature>
<evidence type="ECO:0000256" key="1">
    <source>
        <dbReference type="ARBA" id="ARBA00007320"/>
    </source>
</evidence>
<dbReference type="InterPro" id="IPR030878">
    <property type="entry name" value="Ribosomal_uL15"/>
</dbReference>
<reference evidence="9" key="1">
    <citation type="submission" date="2017-04" db="EMBL/GenBank/DDBJ databases">
        <authorList>
            <person name="Varghese N."/>
            <person name="Submissions S."/>
        </authorList>
    </citation>
    <scope>NUCLEOTIDE SEQUENCE [LARGE SCALE GENOMIC DNA]</scope>
    <source>
        <strain evidence="9">USBA 82</strain>
    </source>
</reference>
<evidence type="ECO:0000313" key="8">
    <source>
        <dbReference type="EMBL" id="SMG18946.1"/>
    </source>
</evidence>
<dbReference type="GO" id="GO:0022625">
    <property type="term" value="C:cytosolic large ribosomal subunit"/>
    <property type="evidence" value="ECO:0007669"/>
    <property type="project" value="TreeGrafter"/>
</dbReference>
<dbReference type="InterPro" id="IPR036227">
    <property type="entry name" value="Ribosomal_uL15/eL18_sf"/>
</dbReference>
<dbReference type="SUPFAM" id="SSF52080">
    <property type="entry name" value="Ribosomal proteins L15p and L18e"/>
    <property type="match status" value="1"/>
</dbReference>
<gene>
    <name evidence="4" type="primary">rplO</name>
    <name evidence="8" type="ORF">SAMN06275492_10576</name>
</gene>